<dbReference type="HAMAP" id="MF_00156">
    <property type="entry name" value="PanB"/>
    <property type="match status" value="1"/>
</dbReference>
<comment type="similarity">
    <text evidence="2 8">Belongs to the PanB family.</text>
</comment>
<dbReference type="PANTHER" id="PTHR20881">
    <property type="entry name" value="3-METHYL-2-OXOBUTANOATE HYDROXYMETHYLTRANSFERASE"/>
    <property type="match status" value="1"/>
</dbReference>
<dbReference type="GO" id="GO:0000287">
    <property type="term" value="F:magnesium ion binding"/>
    <property type="evidence" value="ECO:0007669"/>
    <property type="project" value="TreeGrafter"/>
</dbReference>
<dbReference type="Pfam" id="PF02548">
    <property type="entry name" value="Pantoate_transf"/>
    <property type="match status" value="1"/>
</dbReference>
<dbReference type="NCBIfam" id="NF001452">
    <property type="entry name" value="PRK00311.1"/>
    <property type="match status" value="1"/>
</dbReference>
<keyword evidence="12" id="KW-0489">Methyltransferase</keyword>
<feature type="binding site" evidence="8 11">
    <location>
        <position position="116"/>
    </location>
    <ligand>
        <name>Mg(2+)</name>
        <dbReference type="ChEBI" id="CHEBI:18420"/>
    </ligand>
</feature>
<dbReference type="PANTHER" id="PTHR20881:SF0">
    <property type="entry name" value="3-METHYL-2-OXOBUTANOATE HYDROXYMETHYLTRANSFERASE"/>
    <property type="match status" value="1"/>
</dbReference>
<dbReference type="PIRSF" id="PIRSF000388">
    <property type="entry name" value="Pantoate_hydroxy_MeTrfase"/>
    <property type="match status" value="1"/>
</dbReference>
<keyword evidence="6 8" id="KW-0479">Metal-binding</keyword>
<dbReference type="FunFam" id="3.20.20.60:FF:000003">
    <property type="entry name" value="3-methyl-2-oxobutanoate hydroxymethyltransferase"/>
    <property type="match status" value="1"/>
</dbReference>
<evidence type="ECO:0000256" key="6">
    <source>
        <dbReference type="ARBA" id="ARBA00022723"/>
    </source>
</evidence>
<dbReference type="EMBL" id="LXEN01000114">
    <property type="protein sequence ID" value="OAT25183.1"/>
    <property type="molecule type" value="Genomic_DNA"/>
</dbReference>
<dbReference type="EC" id="2.1.2.11" evidence="8"/>
<comment type="pathway">
    <text evidence="1 8">Cofactor biosynthesis; (R)-pantothenate biosynthesis; (R)-pantoate from 3-methyl-2-oxobutanoate: step 1/2.</text>
</comment>
<dbReference type="GO" id="GO:0008168">
    <property type="term" value="F:methyltransferase activity"/>
    <property type="evidence" value="ECO:0007669"/>
    <property type="project" value="UniProtKB-KW"/>
</dbReference>
<evidence type="ECO:0000256" key="5">
    <source>
        <dbReference type="ARBA" id="ARBA00022679"/>
    </source>
</evidence>
<evidence type="ECO:0000256" key="10">
    <source>
        <dbReference type="PIRSR" id="PIRSR000388-2"/>
    </source>
</evidence>
<protein>
    <recommendedName>
        <fullName evidence="8">3-methyl-2-oxobutanoate hydroxymethyltransferase</fullName>
        <ecNumber evidence="8">2.1.2.11</ecNumber>
    </recommendedName>
    <alternativeName>
        <fullName evidence="8">Ketopantoate hydroxymethyltransferase</fullName>
        <shortName evidence="8">KPHMT</shortName>
    </alternativeName>
</protein>
<evidence type="ECO:0000313" key="12">
    <source>
        <dbReference type="EMBL" id="OAT25183.1"/>
    </source>
</evidence>
<dbReference type="NCBIfam" id="TIGR00222">
    <property type="entry name" value="panB"/>
    <property type="match status" value="1"/>
</dbReference>
<proteinExistence type="inferred from homology"/>
<keyword evidence="5 8" id="KW-0808">Transferase</keyword>
<feature type="active site" description="Proton acceptor" evidence="8 9">
    <location>
        <position position="183"/>
    </location>
</feature>
<dbReference type="Gene3D" id="3.20.20.60">
    <property type="entry name" value="Phosphoenolpyruvate-binding domains"/>
    <property type="match status" value="1"/>
</dbReference>
<gene>
    <name evidence="8" type="primary">panB</name>
    <name evidence="12" type="ORF">M983_2394</name>
</gene>
<evidence type="ECO:0000256" key="11">
    <source>
        <dbReference type="PIRSR" id="PIRSR000388-3"/>
    </source>
</evidence>
<feature type="binding site" evidence="8 11">
    <location>
        <position position="86"/>
    </location>
    <ligand>
        <name>Mg(2+)</name>
        <dbReference type="ChEBI" id="CHEBI:18420"/>
    </ligand>
</feature>
<evidence type="ECO:0000256" key="2">
    <source>
        <dbReference type="ARBA" id="ARBA00008676"/>
    </source>
</evidence>
<dbReference type="GO" id="GO:0005737">
    <property type="term" value="C:cytoplasm"/>
    <property type="evidence" value="ECO:0007669"/>
    <property type="project" value="UniProtKB-SubCell"/>
</dbReference>
<comment type="subunit">
    <text evidence="3 8">Homodecamer; pentamer of dimers.</text>
</comment>
<evidence type="ECO:0000256" key="1">
    <source>
        <dbReference type="ARBA" id="ARBA00005033"/>
    </source>
</evidence>
<dbReference type="InterPro" id="IPR015813">
    <property type="entry name" value="Pyrv/PenolPyrv_kinase-like_dom"/>
</dbReference>
<dbReference type="PATRIC" id="fig|1354337.4.peg.2459"/>
<evidence type="ECO:0000256" key="8">
    <source>
        <dbReference type="HAMAP-Rule" id="MF_00156"/>
    </source>
</evidence>
<dbReference type="STRING" id="1354337.M983_2394"/>
<sequence length="265" mass="28759">MTVKPTTLSTLNRYKQENKKFATITAYDASFARLFAEEGIQAMLIGDSLGMTLQGHDSTLPVTIEHIAYHTRCVRAGAPQAFLIADMPFMSYSTPEQACLNAATLMQAGANMVKIEGGSWLIPTVKMLTERAVPVCIHLGLTPQSVNVFGGYKVQGRDEQVAEQLKQDAIALEKAGAQLAVLECVPVSLAKAITDTAIMPVIGIGAGNVTDGQILVMHDLLGLTPKPPKFSKDFLQEAGTLRKAVRLYVQQVEQIQFPQEQHSFS</sequence>
<evidence type="ECO:0000256" key="7">
    <source>
        <dbReference type="ARBA" id="ARBA00056497"/>
    </source>
</evidence>
<evidence type="ECO:0000313" key="13">
    <source>
        <dbReference type="Proteomes" id="UP000094023"/>
    </source>
</evidence>
<keyword evidence="13" id="KW-1185">Reference proteome</keyword>
<keyword evidence="8" id="KW-0963">Cytoplasm</keyword>
<dbReference type="SUPFAM" id="SSF51621">
    <property type="entry name" value="Phosphoenolpyruvate/pyruvate domain"/>
    <property type="match status" value="1"/>
</dbReference>
<feature type="binding site" evidence="8 11">
    <location>
        <position position="47"/>
    </location>
    <ligand>
        <name>Mg(2+)</name>
        <dbReference type="ChEBI" id="CHEBI:18420"/>
    </ligand>
</feature>
<dbReference type="GO" id="GO:0015940">
    <property type="term" value="P:pantothenate biosynthetic process"/>
    <property type="evidence" value="ECO:0007669"/>
    <property type="project" value="UniProtKB-UniRule"/>
</dbReference>
<evidence type="ECO:0000256" key="9">
    <source>
        <dbReference type="PIRSR" id="PIRSR000388-1"/>
    </source>
</evidence>
<keyword evidence="4 8" id="KW-0566">Pantothenate biosynthesis</keyword>
<name>A0A198FJY5_9GAMM</name>
<feature type="binding site" evidence="8 10">
    <location>
        <begin position="47"/>
        <end position="48"/>
    </location>
    <ligand>
        <name>3-methyl-2-oxobutanoate</name>
        <dbReference type="ChEBI" id="CHEBI:11851"/>
    </ligand>
</feature>
<evidence type="ECO:0000256" key="4">
    <source>
        <dbReference type="ARBA" id="ARBA00022655"/>
    </source>
</evidence>
<reference evidence="12 13" key="1">
    <citation type="submission" date="2016-04" db="EMBL/GenBank/DDBJ databases">
        <title>ATOL: Assembling a taxonomically balanced genome-scale reconstruction of the evolutionary history of the Enterobacteriaceae.</title>
        <authorList>
            <person name="Plunkett G.III."/>
            <person name="Neeno-Eckwall E.C."/>
            <person name="Glasner J.D."/>
            <person name="Perna N.T."/>
        </authorList>
    </citation>
    <scope>NUCLEOTIDE SEQUENCE [LARGE SCALE GENOMIC DNA]</scope>
    <source>
        <strain evidence="12 13">ATCC 19692</strain>
    </source>
</reference>
<dbReference type="CDD" id="cd06557">
    <property type="entry name" value="KPHMT-like"/>
    <property type="match status" value="1"/>
</dbReference>
<dbReference type="GO" id="GO:0032259">
    <property type="term" value="P:methylation"/>
    <property type="evidence" value="ECO:0007669"/>
    <property type="project" value="UniProtKB-KW"/>
</dbReference>
<comment type="subcellular location">
    <subcellularLocation>
        <location evidence="8">Cytoplasm</location>
    </subcellularLocation>
</comment>
<dbReference type="InterPro" id="IPR003700">
    <property type="entry name" value="Pantoate_hydroxy_MeTrfase"/>
</dbReference>
<dbReference type="AlphaFoldDB" id="A0A198FJY5"/>
<dbReference type="InterPro" id="IPR040442">
    <property type="entry name" value="Pyrv_kinase-like_dom_sf"/>
</dbReference>
<keyword evidence="8 11" id="KW-0460">Magnesium</keyword>
<dbReference type="GO" id="GO:0003864">
    <property type="term" value="F:3-methyl-2-oxobutanoate hydroxymethyltransferase activity"/>
    <property type="evidence" value="ECO:0007669"/>
    <property type="project" value="UniProtKB-UniRule"/>
</dbReference>
<comment type="catalytic activity">
    <reaction evidence="8">
        <text>(6R)-5,10-methylene-5,6,7,8-tetrahydrofolate + 3-methyl-2-oxobutanoate + H2O = 2-dehydropantoate + (6S)-5,6,7,8-tetrahydrofolate</text>
        <dbReference type="Rhea" id="RHEA:11824"/>
        <dbReference type="ChEBI" id="CHEBI:11561"/>
        <dbReference type="ChEBI" id="CHEBI:11851"/>
        <dbReference type="ChEBI" id="CHEBI:15377"/>
        <dbReference type="ChEBI" id="CHEBI:15636"/>
        <dbReference type="ChEBI" id="CHEBI:57453"/>
        <dbReference type="EC" id="2.1.2.11"/>
    </reaction>
</comment>
<accession>A0A198FJY5</accession>
<comment type="cofactor">
    <cofactor evidence="8 11">
        <name>Mg(2+)</name>
        <dbReference type="ChEBI" id="CHEBI:18420"/>
    </cofactor>
    <text evidence="8 11">Binds 1 Mg(2+) ion per subunit.</text>
</comment>
<feature type="binding site" evidence="8 10">
    <location>
        <position position="114"/>
    </location>
    <ligand>
        <name>3-methyl-2-oxobutanoate</name>
        <dbReference type="ChEBI" id="CHEBI:11851"/>
    </ligand>
</feature>
<comment type="caution">
    <text evidence="12">The sequence shown here is derived from an EMBL/GenBank/DDBJ whole genome shotgun (WGS) entry which is preliminary data.</text>
</comment>
<dbReference type="UniPathway" id="UPA00028">
    <property type="reaction ID" value="UER00003"/>
</dbReference>
<feature type="binding site" evidence="8 10">
    <location>
        <position position="86"/>
    </location>
    <ligand>
        <name>3-methyl-2-oxobutanoate</name>
        <dbReference type="ChEBI" id="CHEBI:11851"/>
    </ligand>
</feature>
<comment type="function">
    <text evidence="7 8">Catalyzes the reversible reaction in which hydroxymethyl group from 5,10-methylenetetrahydrofolate is transferred onto alpha-ketoisovalerate to form ketopantoate.</text>
</comment>
<evidence type="ECO:0000256" key="3">
    <source>
        <dbReference type="ARBA" id="ARBA00011424"/>
    </source>
</evidence>
<dbReference type="Proteomes" id="UP000094023">
    <property type="component" value="Unassembled WGS sequence"/>
</dbReference>
<organism evidence="12 13">
    <name type="scientific">Proteus myxofaciens ATCC 19692</name>
    <dbReference type="NCBI Taxonomy" id="1354337"/>
    <lineage>
        <taxon>Bacteria</taxon>
        <taxon>Pseudomonadati</taxon>
        <taxon>Pseudomonadota</taxon>
        <taxon>Gammaproteobacteria</taxon>
        <taxon>Enterobacterales</taxon>
        <taxon>Morganellaceae</taxon>
        <taxon>Proteus</taxon>
    </lineage>
</organism>